<dbReference type="KEGG" id="tvd:SG34_028870"/>
<dbReference type="EMBL" id="CP059733">
    <property type="protein sequence ID" value="WDE05256.1"/>
    <property type="molecule type" value="Genomic_DNA"/>
</dbReference>
<name>A0AAE9Z1U3_9GAMM</name>
<evidence type="ECO:0000313" key="2">
    <source>
        <dbReference type="Proteomes" id="UP000032352"/>
    </source>
</evidence>
<organism evidence="1 2">
    <name type="scientific">Thalassomonas viridans</name>
    <dbReference type="NCBI Taxonomy" id="137584"/>
    <lineage>
        <taxon>Bacteria</taxon>
        <taxon>Pseudomonadati</taxon>
        <taxon>Pseudomonadota</taxon>
        <taxon>Gammaproteobacteria</taxon>
        <taxon>Alteromonadales</taxon>
        <taxon>Colwelliaceae</taxon>
        <taxon>Thalassomonas</taxon>
    </lineage>
</organism>
<gene>
    <name evidence="1" type="ORF">SG34_028870</name>
</gene>
<dbReference type="AlphaFoldDB" id="A0AAE9Z1U3"/>
<reference evidence="1 2" key="2">
    <citation type="journal article" date="2022" name="Mar. Drugs">
        <title>Bioassay-Guided Fractionation Leads to the Detection of Cholic Acid Generated by the Rare Thalassomonas sp.</title>
        <authorList>
            <person name="Pheiffer F."/>
            <person name="Schneider Y.K."/>
            <person name="Hansen E.H."/>
            <person name="Andersen J.H."/>
            <person name="Isaksson J."/>
            <person name="Busche T."/>
            <person name="R C."/>
            <person name="Kalinowski J."/>
            <person name="Zyl L.V."/>
            <person name="Trindade M."/>
        </authorList>
    </citation>
    <scope>NUCLEOTIDE SEQUENCE [LARGE SCALE GENOMIC DNA]</scope>
    <source>
        <strain evidence="1 2">XOM25</strain>
    </source>
</reference>
<keyword evidence="2" id="KW-1185">Reference proteome</keyword>
<accession>A0AAE9Z1U3</accession>
<proteinExistence type="predicted"/>
<dbReference type="Proteomes" id="UP000032352">
    <property type="component" value="Chromosome"/>
</dbReference>
<evidence type="ECO:0000313" key="1">
    <source>
        <dbReference type="EMBL" id="WDE05256.1"/>
    </source>
</evidence>
<reference evidence="1 2" key="1">
    <citation type="journal article" date="2015" name="Genome Announc.">
        <title>Draft Genome Sequences of Marine Isolates of Thalassomonas viridans and Thalassomonas actiniarum.</title>
        <authorList>
            <person name="Olonade I."/>
            <person name="van Zyl L.J."/>
            <person name="Trindade M."/>
        </authorList>
    </citation>
    <scope>NUCLEOTIDE SEQUENCE [LARGE SCALE GENOMIC DNA]</scope>
    <source>
        <strain evidence="1 2">XOM25</strain>
    </source>
</reference>
<dbReference type="RefSeq" id="WP_044839839.1">
    <property type="nucleotide sequence ID" value="NZ_CP059733.1"/>
</dbReference>
<protein>
    <submittedName>
        <fullName evidence="1">Uncharacterized protein</fullName>
    </submittedName>
</protein>
<sequence>MELGYKIDDSGHKVHATTIIPTRIKAQDVELLVNVNRDVSYPLNSPHNRGLHIKVRDKDKTCITELNLEQVTTEQELLTAVNEFFNDNDEYVMIENAAAGETFPYDSQVYNLTAIKNHSYNGWDDDQEDLEDNAEQQVKVFLNDNLRWQVK</sequence>